<protein>
    <submittedName>
        <fullName evidence="1">Peptidase M28 domain-containing protein</fullName>
    </submittedName>
</protein>
<proteinExistence type="predicted"/>
<evidence type="ECO:0000313" key="2">
    <source>
        <dbReference type="Proteomes" id="UP000829398"/>
    </source>
</evidence>
<comment type="caution">
    <text evidence="1">The sequence shown here is derived from an EMBL/GenBank/DDBJ whole genome shotgun (WGS) entry which is preliminary data.</text>
</comment>
<sequence length="923" mass="100336">MRNRTQPESSSSSSSASKSEPRATDEQIKTSSNDSIHVSSAKRSGLVWTVVFATLICASYGVYYYQYEHMPPPLTAEQAGRRGFSELEAMKHVKALTQLGPHAVGSDALDRALQYVLAASQKIKESKHWEADVEVDFFHAKSGANRVGTGVFKGKTLIYSDLNHIVLRILPKYASEAGENAILVSSHIDTVSAGEGAGDCSSCVAVMLELARVMSQWAHEFKNAVIFLFNTGEEEGLNGAHSFVTQHPWSTTIRVAVDLEAMGIGGRSALFQAGPNLWAVENFAAVAKYPSGQIIGQDLFASGVFETATDFQVYTEVAGLSGLDFAYTDKSAVYHTKNDRLDLLKPGSLQHLGENMLDFLLQTASSTSIPKGNAVEEEGKTVHETGVYFDILGKYMVLYHQHFANMLHNSVILQSLLIWTASLVMGGYPAAVSLALTCLSAILMLVLSISFSVVIAFILPQISSSPVPYVASPWLTVGLFAAPAFLGALTGQHLGYIVLKAYLANQYSKRMQLSPVHQAALVKLEAERWLFKSGFLQWLILLALGNYYKIGSTYMALVWLVPPAFAYGFLEATLTPVRLTRPLKLATLLLGLAVPVLVSAGNIIRLANVLVATLVRFDRNPGGTPEWLGNVIFAVVIAVVSCLTLVYLLSYVHLSGAKGPIAFASFILVGLSIIMVSSGIIPPFSEETARAVNIVHIVDASGKFGGKQEPSSYIALYSATPGKLTKEVEQIKEGFVCGRDNVIDFVTSSMKYGCLTDDNSEGGWSQSDIPTIHVNSDTVDTEGNENERITQVSIDMKGAKRLTLAINAKEIEDFTFKVGSEELVPRDAKSSIYGWHIIEFSGGKNAASKFEIALYWAKNSTRTAGNSNGKEKQQPLVKLRTDFDRLTPKTERVLSKLPPWCSLFEGSISSQPLSFLNSLPVNF</sequence>
<dbReference type="Proteomes" id="UP000829398">
    <property type="component" value="Chromosome 4"/>
</dbReference>
<accession>A0ACB8L4Q5</accession>
<organism evidence="1 2">
    <name type="scientific">Citrus sinensis</name>
    <name type="common">Sweet orange</name>
    <name type="synonym">Citrus aurantium var. sinensis</name>
    <dbReference type="NCBI Taxonomy" id="2711"/>
    <lineage>
        <taxon>Eukaryota</taxon>
        <taxon>Viridiplantae</taxon>
        <taxon>Streptophyta</taxon>
        <taxon>Embryophyta</taxon>
        <taxon>Tracheophyta</taxon>
        <taxon>Spermatophyta</taxon>
        <taxon>Magnoliopsida</taxon>
        <taxon>eudicotyledons</taxon>
        <taxon>Gunneridae</taxon>
        <taxon>Pentapetalae</taxon>
        <taxon>rosids</taxon>
        <taxon>malvids</taxon>
        <taxon>Sapindales</taxon>
        <taxon>Rutaceae</taxon>
        <taxon>Aurantioideae</taxon>
        <taxon>Citrus</taxon>
    </lineage>
</organism>
<keyword evidence="2" id="KW-1185">Reference proteome</keyword>
<name>A0ACB8L4Q5_CITSI</name>
<evidence type="ECO:0000313" key="1">
    <source>
        <dbReference type="EMBL" id="KAH9768339.1"/>
    </source>
</evidence>
<dbReference type="EMBL" id="CM039173">
    <property type="protein sequence ID" value="KAH9768339.1"/>
    <property type="molecule type" value="Genomic_DNA"/>
</dbReference>
<gene>
    <name evidence="1" type="ORF">KPL71_011570</name>
</gene>
<reference evidence="2" key="1">
    <citation type="journal article" date="2023" name="Hortic. Res.">
        <title>A chromosome-level phased genome enabling allele-level studies in sweet orange: a case study on citrus Huanglongbing tolerance.</title>
        <authorList>
            <person name="Wu B."/>
            <person name="Yu Q."/>
            <person name="Deng Z."/>
            <person name="Duan Y."/>
            <person name="Luo F."/>
            <person name="Gmitter F. Jr."/>
        </authorList>
    </citation>
    <scope>NUCLEOTIDE SEQUENCE [LARGE SCALE GENOMIC DNA]</scope>
    <source>
        <strain evidence="2">cv. Valencia</strain>
    </source>
</reference>